<evidence type="ECO:0000313" key="3">
    <source>
        <dbReference type="Proteomes" id="UP000287239"/>
    </source>
</evidence>
<keyword evidence="3" id="KW-1185">Reference proteome</keyword>
<dbReference type="EMBL" id="NGJU01000006">
    <property type="protein sequence ID" value="RST96698.1"/>
    <property type="molecule type" value="Genomic_DNA"/>
</dbReference>
<feature type="transmembrane region" description="Helical" evidence="1">
    <location>
        <begin position="6"/>
        <end position="30"/>
    </location>
</feature>
<dbReference type="RefSeq" id="WP_126778976.1">
    <property type="nucleotide sequence ID" value="NZ_CAUQJP010000020.1"/>
</dbReference>
<evidence type="ECO:0000313" key="2">
    <source>
        <dbReference type="EMBL" id="RST96698.1"/>
    </source>
</evidence>
<dbReference type="GeneID" id="98567829"/>
<organism evidence="2 3">
    <name type="scientific">Vagococcus salmoninarum</name>
    <dbReference type="NCBI Taxonomy" id="2739"/>
    <lineage>
        <taxon>Bacteria</taxon>
        <taxon>Bacillati</taxon>
        <taxon>Bacillota</taxon>
        <taxon>Bacilli</taxon>
        <taxon>Lactobacillales</taxon>
        <taxon>Enterococcaceae</taxon>
        <taxon>Vagococcus</taxon>
    </lineage>
</organism>
<sequence>MTLIEWVILTSVAGAIVSLIMTIVGIIGLVRTKKKLTKIKASKPQTRKAKGAWRRQIKKNKDSVDNFKRTIIICLLSMILVSSVGGYIYYYQMTNLTKVDTDNIVSGYYLLDQIEEQLALATKEEADSEQVKNNIHTIAIRIASFSAKKGNDRGSREGQQLLNRYYAKVGQFGINLSSQSYQELVEKPSTQTAYLEDIKGILETQKKLLDFYTIDEASLREKK</sequence>
<feature type="transmembrane region" description="Helical" evidence="1">
    <location>
        <begin position="70"/>
        <end position="90"/>
    </location>
</feature>
<keyword evidence="1" id="KW-0812">Transmembrane</keyword>
<keyword evidence="1" id="KW-0472">Membrane</keyword>
<dbReference type="AlphaFoldDB" id="A0A429ZST2"/>
<evidence type="ECO:0000256" key="1">
    <source>
        <dbReference type="SAM" id="Phobius"/>
    </source>
</evidence>
<keyword evidence="1" id="KW-1133">Transmembrane helix</keyword>
<dbReference type="Proteomes" id="UP000287239">
    <property type="component" value="Unassembled WGS sequence"/>
</dbReference>
<proteinExistence type="predicted"/>
<accession>A0A429ZST2</accession>
<gene>
    <name evidence="2" type="ORF">CBF35_05555</name>
</gene>
<comment type="caution">
    <text evidence="2">The sequence shown here is derived from an EMBL/GenBank/DDBJ whole genome shotgun (WGS) entry which is preliminary data.</text>
</comment>
<dbReference type="OrthoDB" id="2183310at2"/>
<name>A0A429ZST2_9ENTE</name>
<reference evidence="2 3" key="1">
    <citation type="submission" date="2017-05" db="EMBL/GenBank/DDBJ databases">
        <title>Vagococcus spp. assemblies.</title>
        <authorList>
            <person name="Gulvik C.A."/>
        </authorList>
    </citation>
    <scope>NUCLEOTIDE SEQUENCE [LARGE SCALE GENOMIC DNA]</scope>
    <source>
        <strain evidence="2 3">NCFB 2777</strain>
    </source>
</reference>
<protein>
    <submittedName>
        <fullName evidence="2">Uncharacterized protein</fullName>
    </submittedName>
</protein>